<proteinExistence type="predicted"/>
<keyword evidence="2" id="KW-0540">Nuclease</keyword>
<keyword evidence="2" id="KW-0378">Hydrolase</keyword>
<gene>
    <name evidence="2" type="ORF">IB292_03375</name>
</gene>
<evidence type="ECO:0000313" key="2">
    <source>
        <dbReference type="EMBL" id="MCC3804074.1"/>
    </source>
</evidence>
<comment type="caution">
    <text evidence="2">The sequence shown here is derived from an EMBL/GenBank/DDBJ whole genome shotgun (WGS) entry which is preliminary data.</text>
</comment>
<feature type="domain" description="HNH nuclease" evidence="1">
    <location>
        <begin position="61"/>
        <end position="91"/>
    </location>
</feature>
<name>A0A9Q3YGJ0_VIBPH</name>
<dbReference type="InterPro" id="IPR044925">
    <property type="entry name" value="His-Me_finger_sf"/>
</dbReference>
<evidence type="ECO:0000313" key="3">
    <source>
        <dbReference type="Proteomes" id="UP000726777"/>
    </source>
</evidence>
<dbReference type="EMBL" id="JACVHL010000002">
    <property type="protein sequence ID" value="MCC3804074.1"/>
    <property type="molecule type" value="Genomic_DNA"/>
</dbReference>
<evidence type="ECO:0000259" key="1">
    <source>
        <dbReference type="Pfam" id="PF13392"/>
    </source>
</evidence>
<dbReference type="AlphaFoldDB" id="A0A9Q3YGJ0"/>
<dbReference type="SUPFAM" id="SSF54060">
    <property type="entry name" value="His-Me finger endonucleases"/>
    <property type="match status" value="1"/>
</dbReference>
<dbReference type="GO" id="GO:0004519">
    <property type="term" value="F:endonuclease activity"/>
    <property type="evidence" value="ECO:0007669"/>
    <property type="project" value="UniProtKB-KW"/>
</dbReference>
<organism evidence="2 3">
    <name type="scientific">Vibrio parahaemolyticus</name>
    <dbReference type="NCBI Taxonomy" id="670"/>
    <lineage>
        <taxon>Bacteria</taxon>
        <taxon>Pseudomonadati</taxon>
        <taxon>Pseudomonadota</taxon>
        <taxon>Gammaproteobacteria</taxon>
        <taxon>Vibrionales</taxon>
        <taxon>Vibrionaceae</taxon>
        <taxon>Vibrio</taxon>
    </lineage>
</organism>
<keyword evidence="2" id="KW-0255">Endonuclease</keyword>
<dbReference type="Pfam" id="PF13392">
    <property type="entry name" value="HNH_3"/>
    <property type="match status" value="1"/>
</dbReference>
<accession>A0A9Q3YGJ0</accession>
<sequence>MDLATKFRNQLLYDPESGQFLWRQPGRGRRPNLVAGSVKKKNGNYWRKIVIDGQEYTCAQVAWTIMTGQFPQYIIDHEDGDSLNDAWDNLRRGDNCVAQRNLAKSKRNKTGVTGVKSSHGSYVAYIGVGKMQKYLGCSTDFFEAVCMRKRAEKEYEYSPRHGS</sequence>
<protein>
    <submittedName>
        <fullName evidence="2">HNH endonuclease</fullName>
    </submittedName>
</protein>
<dbReference type="RefSeq" id="WP_228085744.1">
    <property type="nucleotide sequence ID" value="NZ_JACVHL010000002.1"/>
</dbReference>
<dbReference type="InterPro" id="IPR003615">
    <property type="entry name" value="HNH_nuc"/>
</dbReference>
<dbReference type="Proteomes" id="UP000726777">
    <property type="component" value="Unassembled WGS sequence"/>
</dbReference>
<reference evidence="2" key="1">
    <citation type="submission" date="2020-09" db="EMBL/GenBank/DDBJ databases">
        <title>Genome sequence of Vibrio parahaemolyticus isolates.</title>
        <authorList>
            <person name="Hammerl J.A."/>
            <person name="Strauch E."/>
        </authorList>
    </citation>
    <scope>NUCLEOTIDE SEQUENCE</scope>
    <source>
        <strain evidence="2">17-VB00146</strain>
    </source>
</reference>